<organism evidence="2 3">
    <name type="scientific">Alligator mississippiensis</name>
    <name type="common">American alligator</name>
    <dbReference type="NCBI Taxonomy" id="8496"/>
    <lineage>
        <taxon>Eukaryota</taxon>
        <taxon>Metazoa</taxon>
        <taxon>Chordata</taxon>
        <taxon>Craniata</taxon>
        <taxon>Vertebrata</taxon>
        <taxon>Euteleostomi</taxon>
        <taxon>Archelosauria</taxon>
        <taxon>Archosauria</taxon>
        <taxon>Crocodylia</taxon>
        <taxon>Alligatoridae</taxon>
        <taxon>Alligatorinae</taxon>
        <taxon>Alligator</taxon>
    </lineage>
</organism>
<accession>A0A151NRP9</accession>
<reference evidence="2 3" key="1">
    <citation type="journal article" date="2012" name="Genome Biol.">
        <title>Sequencing three crocodilian genomes to illuminate the evolution of archosaurs and amniotes.</title>
        <authorList>
            <person name="St John J.A."/>
            <person name="Braun E.L."/>
            <person name="Isberg S.R."/>
            <person name="Miles L.G."/>
            <person name="Chong A.Y."/>
            <person name="Gongora J."/>
            <person name="Dalzell P."/>
            <person name="Moran C."/>
            <person name="Bed'hom B."/>
            <person name="Abzhanov A."/>
            <person name="Burgess S.C."/>
            <person name="Cooksey A.M."/>
            <person name="Castoe T.A."/>
            <person name="Crawford N.G."/>
            <person name="Densmore L.D."/>
            <person name="Drew J.C."/>
            <person name="Edwards S.V."/>
            <person name="Faircloth B.C."/>
            <person name="Fujita M.K."/>
            <person name="Greenwold M.J."/>
            <person name="Hoffmann F.G."/>
            <person name="Howard J.M."/>
            <person name="Iguchi T."/>
            <person name="Janes D.E."/>
            <person name="Khan S.Y."/>
            <person name="Kohno S."/>
            <person name="de Koning A.J."/>
            <person name="Lance S.L."/>
            <person name="McCarthy F.M."/>
            <person name="McCormack J.E."/>
            <person name="Merchant M.E."/>
            <person name="Peterson D.G."/>
            <person name="Pollock D.D."/>
            <person name="Pourmand N."/>
            <person name="Raney B.J."/>
            <person name="Roessler K.A."/>
            <person name="Sanford J.R."/>
            <person name="Sawyer R.H."/>
            <person name="Schmidt C.J."/>
            <person name="Triplett E.W."/>
            <person name="Tuberville T.D."/>
            <person name="Venegas-Anaya M."/>
            <person name="Howard J.T."/>
            <person name="Jarvis E.D."/>
            <person name="Guillette L.J.Jr."/>
            <person name="Glenn T.C."/>
            <person name="Green R.E."/>
            <person name="Ray D.A."/>
        </authorList>
    </citation>
    <scope>NUCLEOTIDE SEQUENCE [LARGE SCALE GENOMIC DNA]</scope>
    <source>
        <strain evidence="2">KSC_2009_1</strain>
    </source>
</reference>
<name>A0A151NRP9_ALLMI</name>
<protein>
    <submittedName>
        <fullName evidence="2">Uncharacterized protein</fullName>
    </submittedName>
</protein>
<keyword evidence="3" id="KW-1185">Reference proteome</keyword>
<feature type="compositionally biased region" description="Basic residues" evidence="1">
    <location>
        <begin position="57"/>
        <end position="68"/>
    </location>
</feature>
<feature type="region of interest" description="Disordered" evidence="1">
    <location>
        <begin position="46"/>
        <end position="68"/>
    </location>
</feature>
<sequence length="68" mass="7575">MTQTTVLTHLKFLVSVRIHRKKFSSHVGARDSNKNTAQLAQGVHRKLSLLASDPAHNTKKGGKKEKKN</sequence>
<comment type="caution">
    <text evidence="2">The sequence shown here is derived from an EMBL/GenBank/DDBJ whole genome shotgun (WGS) entry which is preliminary data.</text>
</comment>
<proteinExistence type="predicted"/>
<dbReference type="Proteomes" id="UP000050525">
    <property type="component" value="Unassembled WGS sequence"/>
</dbReference>
<evidence type="ECO:0000313" key="2">
    <source>
        <dbReference type="EMBL" id="KYO39532.1"/>
    </source>
</evidence>
<dbReference type="AlphaFoldDB" id="A0A151NRP9"/>
<dbReference type="EMBL" id="AKHW03002185">
    <property type="protein sequence ID" value="KYO39532.1"/>
    <property type="molecule type" value="Genomic_DNA"/>
</dbReference>
<evidence type="ECO:0000256" key="1">
    <source>
        <dbReference type="SAM" id="MobiDB-lite"/>
    </source>
</evidence>
<evidence type="ECO:0000313" key="3">
    <source>
        <dbReference type="Proteomes" id="UP000050525"/>
    </source>
</evidence>
<gene>
    <name evidence="2" type="ORF">Y1Q_0018630</name>
</gene>